<evidence type="ECO:0000313" key="6">
    <source>
        <dbReference type="EMBL" id="SDX90211.1"/>
    </source>
</evidence>
<dbReference type="Pfam" id="PF09339">
    <property type="entry name" value="HTH_IclR"/>
    <property type="match status" value="1"/>
</dbReference>
<dbReference type="GO" id="GO:0003700">
    <property type="term" value="F:DNA-binding transcription factor activity"/>
    <property type="evidence" value="ECO:0007669"/>
    <property type="project" value="TreeGrafter"/>
</dbReference>
<organism evidence="6 7">
    <name type="scientific">Citreimonas salinaria</name>
    <dbReference type="NCBI Taxonomy" id="321339"/>
    <lineage>
        <taxon>Bacteria</taxon>
        <taxon>Pseudomonadati</taxon>
        <taxon>Pseudomonadota</taxon>
        <taxon>Alphaproteobacteria</taxon>
        <taxon>Rhodobacterales</taxon>
        <taxon>Roseobacteraceae</taxon>
        <taxon>Citreimonas</taxon>
    </lineage>
</organism>
<dbReference type="STRING" id="321339.SAMN05444340_101430"/>
<name>A0A1H3FGT6_9RHOB</name>
<evidence type="ECO:0000259" key="4">
    <source>
        <dbReference type="PROSITE" id="PS51077"/>
    </source>
</evidence>
<gene>
    <name evidence="6" type="ORF">SAMN05444340_101430</name>
</gene>
<dbReference type="SMART" id="SM00346">
    <property type="entry name" value="HTH_ICLR"/>
    <property type="match status" value="1"/>
</dbReference>
<dbReference type="Gene3D" id="3.30.450.40">
    <property type="match status" value="1"/>
</dbReference>
<evidence type="ECO:0000256" key="1">
    <source>
        <dbReference type="ARBA" id="ARBA00023015"/>
    </source>
</evidence>
<evidence type="ECO:0000313" key="7">
    <source>
        <dbReference type="Proteomes" id="UP000199286"/>
    </source>
</evidence>
<evidence type="ECO:0000256" key="2">
    <source>
        <dbReference type="ARBA" id="ARBA00023125"/>
    </source>
</evidence>
<dbReference type="Gene3D" id="1.10.10.10">
    <property type="entry name" value="Winged helix-like DNA-binding domain superfamily/Winged helix DNA-binding domain"/>
    <property type="match status" value="1"/>
</dbReference>
<dbReference type="PANTHER" id="PTHR30136">
    <property type="entry name" value="HELIX-TURN-HELIX TRANSCRIPTIONAL REGULATOR, ICLR FAMILY"/>
    <property type="match status" value="1"/>
</dbReference>
<dbReference type="OrthoDB" id="6811967at2"/>
<dbReference type="PROSITE" id="PS51077">
    <property type="entry name" value="HTH_ICLR"/>
    <property type="match status" value="1"/>
</dbReference>
<dbReference type="RefSeq" id="WP_089878463.1">
    <property type="nucleotide sequence ID" value="NZ_FNPF01000001.1"/>
</dbReference>
<dbReference type="EMBL" id="FNPF01000001">
    <property type="protein sequence ID" value="SDX90211.1"/>
    <property type="molecule type" value="Genomic_DNA"/>
</dbReference>
<dbReference type="InterPro" id="IPR036390">
    <property type="entry name" value="WH_DNA-bd_sf"/>
</dbReference>
<feature type="domain" description="IclR-ED" evidence="5">
    <location>
        <begin position="64"/>
        <end position="247"/>
    </location>
</feature>
<accession>A0A1H3FGT6</accession>
<dbReference type="GO" id="GO:0045892">
    <property type="term" value="P:negative regulation of DNA-templated transcription"/>
    <property type="evidence" value="ECO:0007669"/>
    <property type="project" value="TreeGrafter"/>
</dbReference>
<dbReference type="InterPro" id="IPR014757">
    <property type="entry name" value="Tscrpt_reg_IclR_C"/>
</dbReference>
<evidence type="ECO:0000259" key="5">
    <source>
        <dbReference type="PROSITE" id="PS51078"/>
    </source>
</evidence>
<keyword evidence="7" id="KW-1185">Reference proteome</keyword>
<dbReference type="Proteomes" id="UP000199286">
    <property type="component" value="Unassembled WGS sequence"/>
</dbReference>
<dbReference type="GO" id="GO:0003677">
    <property type="term" value="F:DNA binding"/>
    <property type="evidence" value="ECO:0007669"/>
    <property type="project" value="UniProtKB-KW"/>
</dbReference>
<dbReference type="AlphaFoldDB" id="A0A1H3FGT6"/>
<sequence>MGTTAKALALLDQFSIDRPEIGLSDFHRLVGRDKATVHRYLTELEQAGFVEQDPVTRVYRPGPAVLRLATIRETCFPLKSAVEPVVRAAAKELGELVHFSLLQGGALAPVAHHDPHQHGTAVFFDEGAMLPLHGTASGISMLAFGPDALWSGIGAAPLRDFTGQTPTDEPTLRRLSEAARDAGYALADRTFDADVVSVAMPVFGPHAAASGAVAVAAPAGRMNDALRERAIETLRRIAPVLGQSLGGRMPAKTEAQDA</sequence>
<keyword evidence="2" id="KW-0238">DNA-binding</keyword>
<dbReference type="PROSITE" id="PS51078">
    <property type="entry name" value="ICLR_ED"/>
    <property type="match status" value="1"/>
</dbReference>
<dbReference type="SUPFAM" id="SSF46785">
    <property type="entry name" value="Winged helix' DNA-binding domain"/>
    <property type="match status" value="1"/>
</dbReference>
<keyword evidence="3" id="KW-0804">Transcription</keyword>
<keyword evidence="1" id="KW-0805">Transcription regulation</keyword>
<dbReference type="InterPro" id="IPR036388">
    <property type="entry name" value="WH-like_DNA-bd_sf"/>
</dbReference>
<feature type="domain" description="HTH iclR-type" evidence="4">
    <location>
        <begin position="1"/>
        <end position="63"/>
    </location>
</feature>
<dbReference type="InterPro" id="IPR005471">
    <property type="entry name" value="Tscrpt_reg_IclR_N"/>
</dbReference>
<dbReference type="InterPro" id="IPR029016">
    <property type="entry name" value="GAF-like_dom_sf"/>
</dbReference>
<evidence type="ECO:0000256" key="3">
    <source>
        <dbReference type="ARBA" id="ARBA00023163"/>
    </source>
</evidence>
<dbReference type="PANTHER" id="PTHR30136:SF24">
    <property type="entry name" value="HTH-TYPE TRANSCRIPTIONAL REPRESSOR ALLR"/>
    <property type="match status" value="1"/>
</dbReference>
<reference evidence="6 7" key="1">
    <citation type="submission" date="2016-10" db="EMBL/GenBank/DDBJ databases">
        <authorList>
            <person name="de Groot N.N."/>
        </authorList>
    </citation>
    <scope>NUCLEOTIDE SEQUENCE [LARGE SCALE GENOMIC DNA]</scope>
    <source>
        <strain evidence="6 7">DSM 26880</strain>
    </source>
</reference>
<dbReference type="Pfam" id="PF01614">
    <property type="entry name" value="IclR_C"/>
    <property type="match status" value="1"/>
</dbReference>
<dbReference type="SUPFAM" id="SSF55781">
    <property type="entry name" value="GAF domain-like"/>
    <property type="match status" value="1"/>
</dbReference>
<dbReference type="InterPro" id="IPR050707">
    <property type="entry name" value="HTH_MetabolicPath_Reg"/>
</dbReference>
<protein>
    <submittedName>
        <fullName evidence="6">Transcriptional regulator, IclR family</fullName>
    </submittedName>
</protein>
<proteinExistence type="predicted"/>